<feature type="signal peptide" evidence="2">
    <location>
        <begin position="1"/>
        <end position="23"/>
    </location>
</feature>
<feature type="domain" description="PDZ" evidence="3">
    <location>
        <begin position="175"/>
        <end position="226"/>
    </location>
</feature>
<dbReference type="GO" id="GO:0030288">
    <property type="term" value="C:outer membrane-bounded periplasmic space"/>
    <property type="evidence" value="ECO:0007669"/>
    <property type="project" value="TreeGrafter"/>
</dbReference>
<reference evidence="4 5" key="1">
    <citation type="submission" date="2019-09" db="EMBL/GenBank/DDBJ databases">
        <title>Goodfellowia gen. nov., a new genus of the Pseudonocardineae related to Actinoalloteichus, containing Goodfellowia coeruleoviolacea gen. nov., comb. nov. gen. nov., comb. nov.</title>
        <authorList>
            <person name="Labeda D."/>
        </authorList>
    </citation>
    <scope>NUCLEOTIDE SEQUENCE [LARGE SCALE GENOMIC DNA]</scope>
    <source>
        <strain evidence="4 5">AN110305</strain>
    </source>
</reference>
<dbReference type="PROSITE" id="PS50106">
    <property type="entry name" value="PDZ"/>
    <property type="match status" value="1"/>
</dbReference>
<feature type="region of interest" description="Disordered" evidence="1">
    <location>
        <begin position="37"/>
        <end position="56"/>
    </location>
</feature>
<accession>A0A5B2XTC0</accession>
<evidence type="ECO:0000313" key="4">
    <source>
        <dbReference type="EMBL" id="KAA2267158.1"/>
    </source>
</evidence>
<dbReference type="Proteomes" id="UP000323454">
    <property type="component" value="Unassembled WGS sequence"/>
</dbReference>
<dbReference type="SUPFAM" id="SSF50156">
    <property type="entry name" value="PDZ domain-like"/>
    <property type="match status" value="1"/>
</dbReference>
<dbReference type="SMART" id="SM00245">
    <property type="entry name" value="TSPc"/>
    <property type="match status" value="1"/>
</dbReference>
<dbReference type="InterPro" id="IPR005151">
    <property type="entry name" value="Tail-specific_protease"/>
</dbReference>
<keyword evidence="5" id="KW-1185">Reference proteome</keyword>
<reference evidence="4 5" key="2">
    <citation type="submission" date="2019-09" db="EMBL/GenBank/DDBJ databases">
        <authorList>
            <person name="Jin C."/>
        </authorList>
    </citation>
    <scope>NUCLEOTIDE SEQUENCE [LARGE SCALE GENOMIC DNA]</scope>
    <source>
        <strain evidence="4 5">AN110305</strain>
    </source>
</reference>
<name>A0A5B2XTC0_9PSEU</name>
<dbReference type="Gene3D" id="3.90.226.10">
    <property type="entry name" value="2-enoyl-CoA Hydratase, Chain A, domain 1"/>
    <property type="match status" value="1"/>
</dbReference>
<dbReference type="GO" id="GO:0007165">
    <property type="term" value="P:signal transduction"/>
    <property type="evidence" value="ECO:0007669"/>
    <property type="project" value="TreeGrafter"/>
</dbReference>
<dbReference type="RefSeq" id="WP_149847468.1">
    <property type="nucleotide sequence ID" value="NZ_VUOB01000001.1"/>
</dbReference>
<protein>
    <submittedName>
        <fullName evidence="4">PDZ domain-containing protein</fullName>
    </submittedName>
</protein>
<organism evidence="4 5">
    <name type="scientific">Solihabitans fulvus</name>
    <dbReference type="NCBI Taxonomy" id="1892852"/>
    <lineage>
        <taxon>Bacteria</taxon>
        <taxon>Bacillati</taxon>
        <taxon>Actinomycetota</taxon>
        <taxon>Actinomycetes</taxon>
        <taxon>Pseudonocardiales</taxon>
        <taxon>Pseudonocardiaceae</taxon>
        <taxon>Solihabitans</taxon>
    </lineage>
</organism>
<sequence length="631" mass="65539">MKPKLLAAAVAAIVVGVVGLASADLFASADPDAATADHRSTCTQAPDQPGPPPPLTATTIGTIEAAYYCVLANDYSGPVLDDRALLAPAFAAITKELRGRGVDQPDATLPALTGHRDADWAAFAAAYQRIAAELPAGAEVRQAVAEAAIRGMVDSLGDNHAGWQRPGPNPHVPLLGLRFSNAAGAPRLDSSTVGPLYVTDVAPGGPAANAGIRLGDEIVAINDLPLFVNGKLSEGVLAWLGEAKQGQPVRLTLRRPSTGGTVAATITPAPFQQAPPKVESTLLPGGVAVVTVPGFFPGVADQVFAAVANLRKGATLHGLVLDLRGNGGGRGEEVAKLLGAFAHGRTTSYQCDVHDHCTAVRTDDSVPLLNLPLVALTDGMCASACDSFASSVKDLRLGRLVGTRTAGVVAGQALGSSSTTAAPAVAEAPRTRREPGNGQHHRRRRRLPGPDDRRGPVRRARSRSHQGVGPAALDASSGARQAPSVRRRSLPWPATSAPSRSSPRPNPGSCRSGCSWPASTSWRSSRRSVEGSRNVRTIQVLIDRDSILRGAAASGEQPWKYYDLGEGYRSYDFFAKCPHRSNSASSTASPVSRFTAGMVGAVVGQLAVSRSEARHTDTACMSHTPQTIATG</sequence>
<feature type="region of interest" description="Disordered" evidence="1">
    <location>
        <begin position="414"/>
        <end position="530"/>
    </location>
</feature>
<dbReference type="InterPro" id="IPR029045">
    <property type="entry name" value="ClpP/crotonase-like_dom_sf"/>
</dbReference>
<dbReference type="InterPro" id="IPR036034">
    <property type="entry name" value="PDZ_sf"/>
</dbReference>
<dbReference type="GO" id="GO:0006508">
    <property type="term" value="P:proteolysis"/>
    <property type="evidence" value="ECO:0007669"/>
    <property type="project" value="InterPro"/>
</dbReference>
<evidence type="ECO:0000259" key="3">
    <source>
        <dbReference type="PROSITE" id="PS50106"/>
    </source>
</evidence>
<dbReference type="PANTHER" id="PTHR32060:SF30">
    <property type="entry name" value="CARBOXY-TERMINAL PROCESSING PROTEASE CTPA"/>
    <property type="match status" value="1"/>
</dbReference>
<dbReference type="SUPFAM" id="SSF52096">
    <property type="entry name" value="ClpP/crotonase"/>
    <property type="match status" value="1"/>
</dbReference>
<evidence type="ECO:0000313" key="5">
    <source>
        <dbReference type="Proteomes" id="UP000323454"/>
    </source>
</evidence>
<dbReference type="Gene3D" id="2.30.42.10">
    <property type="match status" value="1"/>
</dbReference>
<evidence type="ECO:0000256" key="2">
    <source>
        <dbReference type="SAM" id="SignalP"/>
    </source>
</evidence>
<dbReference type="Pfam" id="PF03572">
    <property type="entry name" value="Peptidase_S41"/>
    <property type="match status" value="1"/>
</dbReference>
<dbReference type="InterPro" id="IPR001478">
    <property type="entry name" value="PDZ"/>
</dbReference>
<gene>
    <name evidence="4" type="ORF">F0L68_01100</name>
</gene>
<dbReference type="PANTHER" id="PTHR32060">
    <property type="entry name" value="TAIL-SPECIFIC PROTEASE"/>
    <property type="match status" value="1"/>
</dbReference>
<dbReference type="EMBL" id="VUOB01000001">
    <property type="protein sequence ID" value="KAA2267158.1"/>
    <property type="molecule type" value="Genomic_DNA"/>
</dbReference>
<feature type="compositionally biased region" description="Low complexity" evidence="1">
    <location>
        <begin position="491"/>
        <end position="512"/>
    </location>
</feature>
<comment type="caution">
    <text evidence="4">The sequence shown here is derived from an EMBL/GenBank/DDBJ whole genome shotgun (WGS) entry which is preliminary data.</text>
</comment>
<proteinExistence type="predicted"/>
<evidence type="ECO:0000256" key="1">
    <source>
        <dbReference type="SAM" id="MobiDB-lite"/>
    </source>
</evidence>
<dbReference type="SMART" id="SM00228">
    <property type="entry name" value="PDZ"/>
    <property type="match status" value="1"/>
</dbReference>
<dbReference type="GO" id="GO:0004175">
    <property type="term" value="F:endopeptidase activity"/>
    <property type="evidence" value="ECO:0007669"/>
    <property type="project" value="TreeGrafter"/>
</dbReference>
<dbReference type="OrthoDB" id="9812068at2"/>
<dbReference type="Pfam" id="PF17820">
    <property type="entry name" value="PDZ_6"/>
    <property type="match status" value="1"/>
</dbReference>
<dbReference type="AlphaFoldDB" id="A0A5B2XTC0"/>
<dbReference type="GO" id="GO:0008236">
    <property type="term" value="F:serine-type peptidase activity"/>
    <property type="evidence" value="ECO:0007669"/>
    <property type="project" value="InterPro"/>
</dbReference>
<dbReference type="InterPro" id="IPR041489">
    <property type="entry name" value="PDZ_6"/>
</dbReference>
<feature type="chain" id="PRO_5023027969" evidence="2">
    <location>
        <begin position="24"/>
        <end position="631"/>
    </location>
</feature>
<keyword evidence="2" id="KW-0732">Signal</keyword>